<dbReference type="Proteomes" id="UP000034883">
    <property type="component" value="Chromosome"/>
</dbReference>
<feature type="active site" description="Proton donor" evidence="6">
    <location>
        <position position="64"/>
    </location>
</feature>
<comment type="function">
    <text evidence="1 6">Catalyzes the decarboxylation of orotidine 5'-monophosphate (OMP) to uridine 5'-monophosphate (UMP).</text>
</comment>
<feature type="binding site" evidence="6 8">
    <location>
        <position position="35"/>
    </location>
    <ligand>
        <name>substrate</name>
    </ligand>
</feature>
<dbReference type="PANTHER" id="PTHR32119">
    <property type="entry name" value="OROTIDINE 5'-PHOSPHATE DECARBOXYLASE"/>
    <property type="match status" value="1"/>
</dbReference>
<keyword evidence="4 6" id="KW-0665">Pyrimidine biosynthesis</keyword>
<evidence type="ECO:0000256" key="5">
    <source>
        <dbReference type="ARBA" id="ARBA00023239"/>
    </source>
</evidence>
<protein>
    <recommendedName>
        <fullName evidence="6">Orotidine 5'-phosphate decarboxylase</fullName>
        <ecNumber evidence="6">4.1.1.23</ecNumber>
    </recommendedName>
    <alternativeName>
        <fullName evidence="6">OMP decarboxylase</fullName>
        <shortName evidence="6">OMPDCase</shortName>
        <shortName evidence="6">OMPdecase</shortName>
    </alternativeName>
</protein>
<dbReference type="PANTHER" id="PTHR32119:SF2">
    <property type="entry name" value="OROTIDINE 5'-PHOSPHATE DECARBOXYLASE"/>
    <property type="match status" value="1"/>
</dbReference>
<dbReference type="InterPro" id="IPR014732">
    <property type="entry name" value="OMPdecase"/>
</dbReference>
<dbReference type="InterPro" id="IPR001754">
    <property type="entry name" value="OMPdeCOase_dom"/>
</dbReference>
<evidence type="ECO:0000256" key="8">
    <source>
        <dbReference type="PIRSR" id="PIRSR614732-2"/>
    </source>
</evidence>
<keyword evidence="3 6" id="KW-0210">Decarboxylase</keyword>
<feature type="active site" description="For OMPdecase activity" evidence="7">
    <location>
        <position position="64"/>
    </location>
</feature>
<name>A0A0F6SFK2_9BACT</name>
<feature type="active site" description="For OMPdecase activity" evidence="7">
    <location>
        <position position="67"/>
    </location>
</feature>
<dbReference type="AlphaFoldDB" id="A0A0F6SFK2"/>
<proteinExistence type="inferred from homology"/>
<feature type="domain" description="Orotidine 5'-phosphate decarboxylase" evidence="9">
    <location>
        <begin position="7"/>
        <end position="225"/>
    </location>
</feature>
<dbReference type="CDD" id="cd04725">
    <property type="entry name" value="OMP_decarboxylase_like"/>
    <property type="match status" value="1"/>
</dbReference>
<dbReference type="UniPathway" id="UPA00070">
    <property type="reaction ID" value="UER00120"/>
</dbReference>
<gene>
    <name evidence="6" type="primary">pyrF</name>
    <name evidence="10" type="ORF">DB32_004238</name>
</gene>
<evidence type="ECO:0000256" key="7">
    <source>
        <dbReference type="PIRSR" id="PIRSR614732-1"/>
    </source>
</evidence>
<feature type="binding site" evidence="6 8">
    <location>
        <position position="189"/>
    </location>
    <ligand>
        <name>substrate</name>
    </ligand>
</feature>
<evidence type="ECO:0000256" key="2">
    <source>
        <dbReference type="ARBA" id="ARBA00004861"/>
    </source>
</evidence>
<dbReference type="InterPro" id="IPR047596">
    <property type="entry name" value="OMPdecase_bac"/>
</dbReference>
<evidence type="ECO:0000256" key="3">
    <source>
        <dbReference type="ARBA" id="ARBA00022793"/>
    </source>
</evidence>
<comment type="pathway">
    <text evidence="2 6">Pyrimidine metabolism; UMP biosynthesis via de novo pathway; UMP from orotate: step 2/2.</text>
</comment>
<dbReference type="NCBIfam" id="NF001273">
    <property type="entry name" value="PRK00230.1"/>
    <property type="match status" value="1"/>
</dbReference>
<dbReference type="GO" id="GO:0004590">
    <property type="term" value="F:orotidine-5'-phosphate decarboxylase activity"/>
    <property type="evidence" value="ECO:0007669"/>
    <property type="project" value="UniProtKB-UniRule"/>
</dbReference>
<dbReference type="EC" id="4.1.1.23" evidence="6"/>
<dbReference type="GO" id="GO:0005829">
    <property type="term" value="C:cytosol"/>
    <property type="evidence" value="ECO:0007669"/>
    <property type="project" value="TreeGrafter"/>
</dbReference>
<comment type="similarity">
    <text evidence="6">Belongs to the OMP decarboxylase family. Type 1 subfamily.</text>
</comment>
<evidence type="ECO:0000313" key="11">
    <source>
        <dbReference type="Proteomes" id="UP000034883"/>
    </source>
</evidence>
<dbReference type="Pfam" id="PF00215">
    <property type="entry name" value="OMPdecase"/>
    <property type="match status" value="1"/>
</dbReference>
<dbReference type="OrthoDB" id="9806203at2"/>
<dbReference type="InterPro" id="IPR011060">
    <property type="entry name" value="RibuloseP-bd_barrel"/>
</dbReference>
<dbReference type="SMART" id="SM00934">
    <property type="entry name" value="OMPdecase"/>
    <property type="match status" value="1"/>
</dbReference>
<accession>A0A0F6SFK2</accession>
<feature type="active site" description="For OMPdecase activity" evidence="7">
    <location>
        <position position="62"/>
    </location>
</feature>
<dbReference type="STRING" id="927083.DB32_004238"/>
<feature type="binding site" evidence="6 8">
    <location>
        <position position="13"/>
    </location>
    <ligand>
        <name>substrate</name>
    </ligand>
</feature>
<evidence type="ECO:0000259" key="9">
    <source>
        <dbReference type="SMART" id="SM00934"/>
    </source>
</evidence>
<organism evidence="10 11">
    <name type="scientific">Sandaracinus amylolyticus</name>
    <dbReference type="NCBI Taxonomy" id="927083"/>
    <lineage>
        <taxon>Bacteria</taxon>
        <taxon>Pseudomonadati</taxon>
        <taxon>Myxococcota</taxon>
        <taxon>Polyangia</taxon>
        <taxon>Polyangiales</taxon>
        <taxon>Sandaracinaceae</taxon>
        <taxon>Sandaracinus</taxon>
    </lineage>
</organism>
<dbReference type="EMBL" id="CP011125">
    <property type="protein sequence ID" value="AKF07089.1"/>
    <property type="molecule type" value="Genomic_DNA"/>
</dbReference>
<evidence type="ECO:0000256" key="6">
    <source>
        <dbReference type="HAMAP-Rule" id="MF_01200"/>
    </source>
</evidence>
<dbReference type="SUPFAM" id="SSF51366">
    <property type="entry name" value="Ribulose-phoshate binding barrel"/>
    <property type="match status" value="1"/>
</dbReference>
<keyword evidence="5 6" id="KW-0456">Lyase</keyword>
<feature type="binding site" evidence="6 8">
    <location>
        <position position="119"/>
    </location>
    <ligand>
        <name>substrate</name>
    </ligand>
</feature>
<dbReference type="NCBIfam" id="TIGR01740">
    <property type="entry name" value="pyrF"/>
    <property type="match status" value="1"/>
</dbReference>
<dbReference type="InterPro" id="IPR013785">
    <property type="entry name" value="Aldolase_TIM"/>
</dbReference>
<sequence length="234" mass="23877">MRSGRERLVFPLDVEDLAEARQWIARLRDHVGVFKVGLELFTAIGPDAVRAVHDAGAACFLDLKLHDIPATMAGATASAVRLGVRYLTVHAAAGPAALRAVAGAAANSGTTLLAVTVLTSLDRGELDAIGMRGEPADAATRLAGVARDAGVLGLVCSPHEVATLRGVVGEGGVIVVPGVRPAGADAGDQRRVATPTDAIAAGADLLVVGRPIRNARDPESAARAIASEIEAAIR</sequence>
<reference evidence="10 11" key="1">
    <citation type="submission" date="2015-03" db="EMBL/GenBank/DDBJ databases">
        <title>Genome assembly of Sandaracinus amylolyticus DSM 53668.</title>
        <authorList>
            <person name="Sharma G."/>
            <person name="Subramanian S."/>
        </authorList>
    </citation>
    <scope>NUCLEOTIDE SEQUENCE [LARGE SCALE GENOMIC DNA]</scope>
    <source>
        <strain evidence="10 11">DSM 53668</strain>
    </source>
</reference>
<dbReference type="GO" id="GO:0044205">
    <property type="term" value="P:'de novo' UMP biosynthetic process"/>
    <property type="evidence" value="ECO:0007669"/>
    <property type="project" value="UniProtKB-UniRule"/>
</dbReference>
<evidence type="ECO:0000256" key="4">
    <source>
        <dbReference type="ARBA" id="ARBA00022975"/>
    </source>
</evidence>
<feature type="binding site" evidence="6 8">
    <location>
        <position position="210"/>
    </location>
    <ligand>
        <name>substrate</name>
    </ligand>
</feature>
<evidence type="ECO:0000313" key="10">
    <source>
        <dbReference type="EMBL" id="AKF07089.1"/>
    </source>
</evidence>
<dbReference type="HAMAP" id="MF_01200_B">
    <property type="entry name" value="OMPdecase_type1_B"/>
    <property type="match status" value="1"/>
</dbReference>
<keyword evidence="11" id="KW-1185">Reference proteome</keyword>
<dbReference type="Gene3D" id="3.20.20.70">
    <property type="entry name" value="Aldolase class I"/>
    <property type="match status" value="1"/>
</dbReference>
<feature type="binding site" evidence="6">
    <location>
        <begin position="62"/>
        <end position="71"/>
    </location>
    <ligand>
        <name>substrate</name>
    </ligand>
</feature>
<dbReference type="KEGG" id="samy:DB32_004238"/>
<comment type="catalytic activity">
    <reaction evidence="6">
        <text>orotidine 5'-phosphate + H(+) = UMP + CO2</text>
        <dbReference type="Rhea" id="RHEA:11596"/>
        <dbReference type="ChEBI" id="CHEBI:15378"/>
        <dbReference type="ChEBI" id="CHEBI:16526"/>
        <dbReference type="ChEBI" id="CHEBI:57538"/>
        <dbReference type="ChEBI" id="CHEBI:57865"/>
        <dbReference type="EC" id="4.1.1.23"/>
    </reaction>
</comment>
<evidence type="ECO:0000256" key="1">
    <source>
        <dbReference type="ARBA" id="ARBA00002356"/>
    </source>
</evidence>
<comment type="subunit">
    <text evidence="6">Homodimer.</text>
</comment>
<feature type="binding site" evidence="6 8">
    <location>
        <position position="209"/>
    </location>
    <ligand>
        <name>substrate</name>
    </ligand>
</feature>
<feature type="binding site" evidence="6 8">
    <location>
        <position position="180"/>
    </location>
    <ligand>
        <name>substrate</name>
    </ligand>
</feature>
<dbReference type="GO" id="GO:0006207">
    <property type="term" value="P:'de novo' pyrimidine nucleobase biosynthetic process"/>
    <property type="evidence" value="ECO:0007669"/>
    <property type="project" value="InterPro"/>
</dbReference>